<evidence type="ECO:0000259" key="2">
    <source>
        <dbReference type="Pfam" id="PF00266"/>
    </source>
</evidence>
<dbReference type="AlphaFoldDB" id="A0A5J5HV94"/>
<dbReference type="SUPFAM" id="SSF53383">
    <property type="entry name" value="PLP-dependent transferases"/>
    <property type="match status" value="1"/>
</dbReference>
<feature type="domain" description="Aminotransferase class V" evidence="2">
    <location>
        <begin position="86"/>
        <end position="403"/>
    </location>
</feature>
<accession>A0A5J5HV94</accession>
<dbReference type="PANTHER" id="PTHR43092">
    <property type="entry name" value="L-CYSTEINE DESULFHYDRASE"/>
    <property type="match status" value="1"/>
</dbReference>
<sequence>MSDSPLISRRTLMQAAAIAAPLALTPDMLSAAGKPALRDAMILDPAIRYFNAANIAPTFRSVAAVHANETRAFQMDPSVERRALYPKAADALRERIAKRLNVTAQEIALVRNSSEANTVAVRGLALKAGDRIILTDHNHPSTWDSWKLRAEREGLDLHVVPVPVEAKSAQELFDGIAAAVTPNTKAIFLSHMSNISGIVYPMAEIAKLARSKNIWLHADGAQTFGWMQLDLAALGVDSYSGSTHKWLMGPLEGGMLYVKRERQAELQPIMMSHGYWLTDEANLNTAQKYEILGQRDDPRLMAFAATLDVLDGVGQAAIEQAARQRAASMRQALSAVPGAKPFGSGVDAITGPVITVAFPGRDVAALRAKLWQAKIATAASKISGAGAIRFSPHVYNSDDDVAAVIEGLRAGCPPLSLGGRRI</sequence>
<dbReference type="Proteomes" id="UP000325933">
    <property type="component" value="Unassembled WGS sequence"/>
</dbReference>
<comment type="caution">
    <text evidence="4">The sequence shown here is derived from an EMBL/GenBank/DDBJ whole genome shotgun (WGS) entry which is preliminary data.</text>
</comment>
<dbReference type="Proteomes" id="UP000326364">
    <property type="component" value="Unassembled WGS sequence"/>
</dbReference>
<dbReference type="InterPro" id="IPR006311">
    <property type="entry name" value="TAT_signal"/>
</dbReference>
<keyword evidence="1" id="KW-0663">Pyridoxal phosphate</keyword>
<dbReference type="InterPro" id="IPR015424">
    <property type="entry name" value="PyrdxlP-dep_Trfase"/>
</dbReference>
<dbReference type="PROSITE" id="PS51318">
    <property type="entry name" value="TAT"/>
    <property type="match status" value="1"/>
</dbReference>
<evidence type="ECO:0000313" key="3">
    <source>
        <dbReference type="EMBL" id="KAA9013282.1"/>
    </source>
</evidence>
<dbReference type="InterPro" id="IPR015421">
    <property type="entry name" value="PyrdxlP-dep_Trfase_major"/>
</dbReference>
<dbReference type="RefSeq" id="WP_150426679.1">
    <property type="nucleotide sequence ID" value="NZ_VYQA01000017.1"/>
</dbReference>
<evidence type="ECO:0000313" key="4">
    <source>
        <dbReference type="EMBL" id="KAA9025588.1"/>
    </source>
</evidence>
<gene>
    <name evidence="4" type="ORF">F4U95_18935</name>
    <name evidence="3" type="ORF">F4U96_18810</name>
</gene>
<name>A0A5J5HV94_9SPHN</name>
<evidence type="ECO:0000313" key="5">
    <source>
        <dbReference type="Proteomes" id="UP000325933"/>
    </source>
</evidence>
<dbReference type="EMBL" id="VYQA01000017">
    <property type="protein sequence ID" value="KAA9025588.1"/>
    <property type="molecule type" value="Genomic_DNA"/>
</dbReference>
<organism evidence="4 5">
    <name type="scientific">Sphingobium limneticum</name>
    <dbReference type="NCBI Taxonomy" id="1007511"/>
    <lineage>
        <taxon>Bacteria</taxon>
        <taxon>Pseudomonadati</taxon>
        <taxon>Pseudomonadota</taxon>
        <taxon>Alphaproteobacteria</taxon>
        <taxon>Sphingomonadales</taxon>
        <taxon>Sphingomonadaceae</taxon>
        <taxon>Sphingobium</taxon>
    </lineage>
</organism>
<proteinExistence type="predicted"/>
<reference evidence="5 6" key="1">
    <citation type="submission" date="2019-09" db="EMBL/GenBank/DDBJ databases">
        <authorList>
            <person name="Feng G."/>
        </authorList>
    </citation>
    <scope>NUCLEOTIDE SEQUENCE [LARGE SCALE GENOMIC DNA]</scope>
    <source>
        <strain evidence="4 5">KACC 19283</strain>
        <strain evidence="3 6">KACC 19284</strain>
    </source>
</reference>
<keyword evidence="4" id="KW-0032">Aminotransferase</keyword>
<dbReference type="EMBL" id="VYQB01000017">
    <property type="protein sequence ID" value="KAA9013282.1"/>
    <property type="molecule type" value="Genomic_DNA"/>
</dbReference>
<keyword evidence="4" id="KW-0808">Transferase</keyword>
<keyword evidence="6" id="KW-1185">Reference proteome</keyword>
<dbReference type="InterPro" id="IPR000192">
    <property type="entry name" value="Aminotrans_V_dom"/>
</dbReference>
<protein>
    <submittedName>
        <fullName evidence="4">Aminotransferase class V-fold PLP-dependent enzyme</fullName>
    </submittedName>
</protein>
<dbReference type="Gene3D" id="3.90.1150.10">
    <property type="entry name" value="Aspartate Aminotransferase, domain 1"/>
    <property type="match status" value="1"/>
</dbReference>
<dbReference type="Gene3D" id="3.40.640.10">
    <property type="entry name" value="Type I PLP-dependent aspartate aminotransferase-like (Major domain)"/>
    <property type="match status" value="1"/>
</dbReference>
<evidence type="ECO:0000256" key="1">
    <source>
        <dbReference type="ARBA" id="ARBA00022898"/>
    </source>
</evidence>
<dbReference type="PANTHER" id="PTHR43092:SF6">
    <property type="entry name" value="BLR1280 PROTEIN"/>
    <property type="match status" value="1"/>
</dbReference>
<dbReference type="Pfam" id="PF00266">
    <property type="entry name" value="Aminotran_5"/>
    <property type="match status" value="1"/>
</dbReference>
<dbReference type="InterPro" id="IPR015422">
    <property type="entry name" value="PyrdxlP-dep_Trfase_small"/>
</dbReference>
<evidence type="ECO:0000313" key="6">
    <source>
        <dbReference type="Proteomes" id="UP000326364"/>
    </source>
</evidence>
<dbReference type="GO" id="GO:0008483">
    <property type="term" value="F:transaminase activity"/>
    <property type="evidence" value="ECO:0007669"/>
    <property type="project" value="UniProtKB-KW"/>
</dbReference>